<dbReference type="Gene3D" id="3.50.50.60">
    <property type="entry name" value="FAD/NAD(P)-binding domain"/>
    <property type="match status" value="2"/>
</dbReference>
<dbReference type="Pfam" id="PF01593">
    <property type="entry name" value="Amino_oxidase"/>
    <property type="match status" value="1"/>
</dbReference>
<evidence type="ECO:0000256" key="3">
    <source>
        <dbReference type="ARBA" id="ARBA00038825"/>
    </source>
</evidence>
<dbReference type="PANTHER" id="PTHR10668:SF103">
    <property type="entry name" value="PYRIDINE NUCLEOTIDE-DISULFIDE OXIDOREDUCTASE DOMAIN-CONTAINING PROTEIN 2"/>
    <property type="match status" value="1"/>
</dbReference>
<feature type="non-terminal residue" evidence="6">
    <location>
        <position position="1"/>
    </location>
</feature>
<evidence type="ECO:0000256" key="4">
    <source>
        <dbReference type="ARBA" id="ARBA00040298"/>
    </source>
</evidence>
<protein>
    <recommendedName>
        <fullName evidence="4">Pyridine nucleotide-disulfide oxidoreductase domain-containing protein 2</fullName>
    </recommendedName>
</protein>
<dbReference type="SUPFAM" id="SSF51905">
    <property type="entry name" value="FAD/NAD(P)-binding domain"/>
    <property type="match status" value="1"/>
</dbReference>
<evidence type="ECO:0000256" key="2">
    <source>
        <dbReference type="ARBA" id="ARBA00037217"/>
    </source>
</evidence>
<dbReference type="AlphaFoldDB" id="A0A381Q1D9"/>
<proteinExistence type="predicted"/>
<dbReference type="InterPro" id="IPR036188">
    <property type="entry name" value="FAD/NAD-bd_sf"/>
</dbReference>
<dbReference type="PANTHER" id="PTHR10668">
    <property type="entry name" value="PHYTOENE DEHYDROGENASE"/>
    <property type="match status" value="1"/>
</dbReference>
<evidence type="ECO:0000259" key="5">
    <source>
        <dbReference type="Pfam" id="PF01593"/>
    </source>
</evidence>
<reference evidence="6" key="1">
    <citation type="submission" date="2018-05" db="EMBL/GenBank/DDBJ databases">
        <authorList>
            <person name="Lanie J.A."/>
            <person name="Ng W.-L."/>
            <person name="Kazmierczak K.M."/>
            <person name="Andrzejewski T.M."/>
            <person name="Davidsen T.M."/>
            <person name="Wayne K.J."/>
            <person name="Tettelin H."/>
            <person name="Glass J.I."/>
            <person name="Rusch D."/>
            <person name="Podicherti R."/>
            <person name="Tsui H.-C.T."/>
            <person name="Winkler M.E."/>
        </authorList>
    </citation>
    <scope>NUCLEOTIDE SEQUENCE</scope>
</reference>
<name>A0A381Q1D9_9ZZZZ</name>
<comment type="function">
    <text evidence="2">Probable oxidoreductase that may play a role as regulator of mitochondrial function.</text>
</comment>
<feature type="domain" description="Amine oxidase" evidence="5">
    <location>
        <begin position="9"/>
        <end position="501"/>
    </location>
</feature>
<sequence length="513" mass="57535">VGGGINSLTAAALSAKKNKSILLLESRDELGGMATLEEFSPGFKCNMVYDYIRWIDPRLIKKLNLYKYGLEFQKVSSLRIALDENKKHIIFQNNPSKTAESITSHSSKDADKWIEFTQYINKICKFLEPLYTITPPVISKMGIKDALAMSNMLNPIWKHGRRGLIDIIRTIPMMMPELLDEWFESKLLRGSLAASGITNITQGPFSAATVLNFIHHHVHANGKIHNAHFIKGGTHQFAKILSNILKENGVTIQTNTTVKSINCKDGICSGVITSNDQTYNGKIIISGLDPTNTFFKLVGKKNIPPIFKTQLNNIKYRGSTARVHFALKKCPNIPGITIDQQDTIFSINPSEEYLEHSYDDIKYGRISKNPYIEFSIPSLIHPNYAPNGKHVLSSTVQYIPYHLKNQNWNDKLKNEIINNVTNIIGKYIPNFSDLIINSKITTPLDLEKSLGLTEGNLNQGEMTLDQFFFMRPTISTSQYKTPFTNLYLCGCCTHPGGGLHGSNAVNAIREIIK</sequence>
<dbReference type="GO" id="GO:0005759">
    <property type="term" value="C:mitochondrial matrix"/>
    <property type="evidence" value="ECO:0007669"/>
    <property type="project" value="UniProtKB-SubCell"/>
</dbReference>
<gene>
    <name evidence="6" type="ORF">METZ01_LOCUS25572</name>
</gene>
<comment type="subcellular location">
    <subcellularLocation>
        <location evidence="1">Mitochondrion matrix</location>
    </subcellularLocation>
</comment>
<comment type="subunit">
    <text evidence="3">Interacts with COX5B; this interaction may contribute to localize PYROXD2 to the inner face of the inner mitochondrial membrane.</text>
</comment>
<evidence type="ECO:0000313" key="6">
    <source>
        <dbReference type="EMBL" id="SUZ72718.1"/>
    </source>
</evidence>
<dbReference type="EMBL" id="UINC01001156">
    <property type="protein sequence ID" value="SUZ72718.1"/>
    <property type="molecule type" value="Genomic_DNA"/>
</dbReference>
<dbReference type="InterPro" id="IPR002937">
    <property type="entry name" value="Amino_oxidase"/>
</dbReference>
<evidence type="ECO:0000256" key="1">
    <source>
        <dbReference type="ARBA" id="ARBA00004305"/>
    </source>
</evidence>
<dbReference type="GO" id="GO:0016491">
    <property type="term" value="F:oxidoreductase activity"/>
    <property type="evidence" value="ECO:0007669"/>
    <property type="project" value="InterPro"/>
</dbReference>
<organism evidence="6">
    <name type="scientific">marine metagenome</name>
    <dbReference type="NCBI Taxonomy" id="408172"/>
    <lineage>
        <taxon>unclassified sequences</taxon>
        <taxon>metagenomes</taxon>
        <taxon>ecological metagenomes</taxon>
    </lineage>
</organism>
<accession>A0A381Q1D9</accession>